<dbReference type="AlphaFoldDB" id="A0AAN9HB39"/>
<name>A0AAN9HB39_9TELE</name>
<dbReference type="PANTHER" id="PTHR22997">
    <property type="entry name" value="PIH1 DOMAIN-CONTAINING PROTEIN 1"/>
    <property type="match status" value="1"/>
</dbReference>
<comment type="similarity">
    <text evidence="1">Belongs to the PIH1 family.</text>
</comment>
<evidence type="ECO:0000259" key="4">
    <source>
        <dbReference type="Pfam" id="PF08190"/>
    </source>
</evidence>
<evidence type="ECO:0000259" key="5">
    <source>
        <dbReference type="Pfam" id="PF18201"/>
    </source>
</evidence>
<protein>
    <recommendedName>
        <fullName evidence="2">PIH1 domain-containing protein 2</fullName>
    </recommendedName>
</protein>
<evidence type="ECO:0000313" key="7">
    <source>
        <dbReference type="Proteomes" id="UP001364617"/>
    </source>
</evidence>
<proteinExistence type="inferred from homology"/>
<keyword evidence="7" id="KW-1185">Reference proteome</keyword>
<evidence type="ECO:0000256" key="2">
    <source>
        <dbReference type="ARBA" id="ARBA00040541"/>
    </source>
</evidence>
<dbReference type="InterPro" id="IPR012981">
    <property type="entry name" value="PIH1_N"/>
</dbReference>
<evidence type="ECO:0000256" key="3">
    <source>
        <dbReference type="SAM" id="MobiDB-lite"/>
    </source>
</evidence>
<dbReference type="InterPro" id="IPR050734">
    <property type="entry name" value="PIH1/Kintoun_subfamily"/>
</dbReference>
<feature type="region of interest" description="Disordered" evidence="3">
    <location>
        <begin position="170"/>
        <end position="189"/>
    </location>
</feature>
<dbReference type="InterPro" id="IPR041442">
    <property type="entry name" value="PIH1D1/2/3_CS-like"/>
</dbReference>
<dbReference type="GO" id="GO:0000492">
    <property type="term" value="P:box C/D snoRNP assembly"/>
    <property type="evidence" value="ECO:0007669"/>
    <property type="project" value="TreeGrafter"/>
</dbReference>
<evidence type="ECO:0000313" key="6">
    <source>
        <dbReference type="EMBL" id="KAK7171665.1"/>
    </source>
</evidence>
<dbReference type="Pfam" id="PF08190">
    <property type="entry name" value="PIH1"/>
    <property type="match status" value="1"/>
</dbReference>
<comment type="caution">
    <text evidence="6">The sequence shown here is derived from an EMBL/GenBank/DDBJ whole genome shotgun (WGS) entry which is preliminary data.</text>
</comment>
<gene>
    <name evidence="6" type="ORF">R3I93_004080</name>
</gene>
<dbReference type="GO" id="GO:0097255">
    <property type="term" value="C:R2TP complex"/>
    <property type="evidence" value="ECO:0007669"/>
    <property type="project" value="TreeGrafter"/>
</dbReference>
<feature type="region of interest" description="Disordered" evidence="3">
    <location>
        <begin position="201"/>
        <end position="255"/>
    </location>
</feature>
<dbReference type="GO" id="GO:0005737">
    <property type="term" value="C:cytoplasm"/>
    <property type="evidence" value="ECO:0007669"/>
    <property type="project" value="TreeGrafter"/>
</dbReference>
<evidence type="ECO:0000256" key="1">
    <source>
        <dbReference type="ARBA" id="ARBA00008511"/>
    </source>
</evidence>
<sequence length="324" mass="36525">MAIPGYDNKGALQQVNQLWSMLDDMSHNDPEAYRTFIERQIREGAEFHSPPEPHACIRTSVLGPKEDVLYINICGWKRVPAATSYSDPVPVCGGRMEKVTEEKERYSVVDVAFNPEVLETTEKEKHEKEQLHLLAVNFIQQQHNLSLSQRYKLTKDKIKGSIQDMKQRLMSPHTPESSANKPQSEPAPSLLQQISSLRLAETESNEDSSIQLSMEREKKPARSGLIEVISSTESDQSQPQQPRHHLTVCPDSSGSTRSLKLSVELPGVRSVSQCQLSISQDDILLEVEDIYYLHLPFPESVKEETCIATFSKKEQTLNVSVTVL</sequence>
<feature type="domain" description="PIH1D1/2/3 CS-like" evidence="5">
    <location>
        <begin position="253"/>
        <end position="324"/>
    </location>
</feature>
<accession>A0AAN9HB39</accession>
<feature type="compositionally biased region" description="Polar residues" evidence="3">
    <location>
        <begin position="229"/>
        <end position="241"/>
    </location>
</feature>
<organism evidence="6 7">
    <name type="scientific">Phoxinus phoxinus</name>
    <name type="common">Eurasian minnow</name>
    <dbReference type="NCBI Taxonomy" id="58324"/>
    <lineage>
        <taxon>Eukaryota</taxon>
        <taxon>Metazoa</taxon>
        <taxon>Chordata</taxon>
        <taxon>Craniata</taxon>
        <taxon>Vertebrata</taxon>
        <taxon>Euteleostomi</taxon>
        <taxon>Actinopterygii</taxon>
        <taxon>Neopterygii</taxon>
        <taxon>Teleostei</taxon>
        <taxon>Ostariophysi</taxon>
        <taxon>Cypriniformes</taxon>
        <taxon>Leuciscidae</taxon>
        <taxon>Phoxininae</taxon>
        <taxon>Phoxinus</taxon>
    </lineage>
</organism>
<reference evidence="6 7" key="1">
    <citation type="submission" date="2024-02" db="EMBL/GenBank/DDBJ databases">
        <title>Chromosome-level genome assembly of the Eurasian Minnow (Phoxinus phoxinus).</title>
        <authorList>
            <person name="Oriowo T.O."/>
            <person name="Martin S."/>
            <person name="Stange M."/>
            <person name="Chrysostomakis Y."/>
            <person name="Brown T."/>
            <person name="Winkler S."/>
            <person name="Kukowka S."/>
            <person name="Myers E.W."/>
            <person name="Bohne A."/>
        </authorList>
    </citation>
    <scope>NUCLEOTIDE SEQUENCE [LARGE SCALE GENOMIC DNA]</scope>
    <source>
        <strain evidence="6">ZFMK-TIS-60720</strain>
        <tissue evidence="6">Whole Organism</tissue>
    </source>
</reference>
<feature type="compositionally biased region" description="Polar residues" evidence="3">
    <location>
        <begin position="174"/>
        <end position="183"/>
    </location>
</feature>
<dbReference type="GO" id="GO:1990904">
    <property type="term" value="C:ribonucleoprotein complex"/>
    <property type="evidence" value="ECO:0007669"/>
    <property type="project" value="TreeGrafter"/>
</dbReference>
<dbReference type="GO" id="GO:0006364">
    <property type="term" value="P:rRNA processing"/>
    <property type="evidence" value="ECO:0007669"/>
    <property type="project" value="TreeGrafter"/>
</dbReference>
<dbReference type="Proteomes" id="UP001364617">
    <property type="component" value="Unassembled WGS sequence"/>
</dbReference>
<dbReference type="PANTHER" id="PTHR22997:SF6">
    <property type="entry name" value="PIH1 DOMAIN-CONTAINING PROTEIN 2"/>
    <property type="match status" value="1"/>
</dbReference>
<feature type="domain" description="PIH1 N-terminal" evidence="4">
    <location>
        <begin position="51"/>
        <end position="168"/>
    </location>
</feature>
<dbReference type="EMBL" id="JAYKXH010000004">
    <property type="protein sequence ID" value="KAK7171665.1"/>
    <property type="molecule type" value="Genomic_DNA"/>
</dbReference>
<dbReference type="Pfam" id="PF18201">
    <property type="entry name" value="PIH1_CS"/>
    <property type="match status" value="1"/>
</dbReference>